<name>A0A3N4HNB7_ASCIM</name>
<evidence type="ECO:0000313" key="3">
    <source>
        <dbReference type="Proteomes" id="UP000275078"/>
    </source>
</evidence>
<proteinExistence type="predicted"/>
<evidence type="ECO:0000256" key="1">
    <source>
        <dbReference type="SAM" id="MobiDB-lite"/>
    </source>
</evidence>
<sequence length="271" mass="30204">MANSETITTDLPDSGMSLSYSNTGQHLMTTEYQPDQIPPLPSSIALTDAMANESDSITTTNSYIIDRISELKANIISKLGTQDATAQSSILSHRHETEITIPLELSVYSSVAKEISNRTQDLVENIQPQAMPLGTRICASDVEREEENRSFLMEEVFPLLEELMQRIQSHNPRYVSFVKGIAEFDASNLEHQMYKAICAAVEGLVRLFDRVVEARVPFEELQDASGRRVTVQNIGGIWKEVWKRDAVVVHGKALGKFGLATESVLFQVDRS</sequence>
<accession>A0A3N4HNB7</accession>
<dbReference type="AlphaFoldDB" id="A0A3N4HNB7"/>
<gene>
    <name evidence="2" type="ORF">BJ508DRAFT_312080</name>
</gene>
<protein>
    <submittedName>
        <fullName evidence="2">Uncharacterized protein</fullName>
    </submittedName>
</protein>
<organism evidence="2 3">
    <name type="scientific">Ascobolus immersus RN42</name>
    <dbReference type="NCBI Taxonomy" id="1160509"/>
    <lineage>
        <taxon>Eukaryota</taxon>
        <taxon>Fungi</taxon>
        <taxon>Dikarya</taxon>
        <taxon>Ascomycota</taxon>
        <taxon>Pezizomycotina</taxon>
        <taxon>Pezizomycetes</taxon>
        <taxon>Pezizales</taxon>
        <taxon>Ascobolaceae</taxon>
        <taxon>Ascobolus</taxon>
    </lineage>
</organism>
<evidence type="ECO:0000313" key="2">
    <source>
        <dbReference type="EMBL" id="RPA75322.1"/>
    </source>
</evidence>
<reference evidence="2 3" key="1">
    <citation type="journal article" date="2018" name="Nat. Ecol. Evol.">
        <title>Pezizomycetes genomes reveal the molecular basis of ectomycorrhizal truffle lifestyle.</title>
        <authorList>
            <person name="Murat C."/>
            <person name="Payen T."/>
            <person name="Noel B."/>
            <person name="Kuo A."/>
            <person name="Morin E."/>
            <person name="Chen J."/>
            <person name="Kohler A."/>
            <person name="Krizsan K."/>
            <person name="Balestrini R."/>
            <person name="Da Silva C."/>
            <person name="Montanini B."/>
            <person name="Hainaut M."/>
            <person name="Levati E."/>
            <person name="Barry K.W."/>
            <person name="Belfiori B."/>
            <person name="Cichocki N."/>
            <person name="Clum A."/>
            <person name="Dockter R.B."/>
            <person name="Fauchery L."/>
            <person name="Guy J."/>
            <person name="Iotti M."/>
            <person name="Le Tacon F."/>
            <person name="Lindquist E.A."/>
            <person name="Lipzen A."/>
            <person name="Malagnac F."/>
            <person name="Mello A."/>
            <person name="Molinier V."/>
            <person name="Miyauchi S."/>
            <person name="Poulain J."/>
            <person name="Riccioni C."/>
            <person name="Rubini A."/>
            <person name="Sitrit Y."/>
            <person name="Splivallo R."/>
            <person name="Traeger S."/>
            <person name="Wang M."/>
            <person name="Zifcakova L."/>
            <person name="Wipf D."/>
            <person name="Zambonelli A."/>
            <person name="Paolocci F."/>
            <person name="Nowrousian M."/>
            <person name="Ottonello S."/>
            <person name="Baldrian P."/>
            <person name="Spatafora J.W."/>
            <person name="Henrissat B."/>
            <person name="Nagy L.G."/>
            <person name="Aury J.M."/>
            <person name="Wincker P."/>
            <person name="Grigoriev I.V."/>
            <person name="Bonfante P."/>
            <person name="Martin F.M."/>
        </authorList>
    </citation>
    <scope>NUCLEOTIDE SEQUENCE [LARGE SCALE GENOMIC DNA]</scope>
    <source>
        <strain evidence="2 3">RN42</strain>
    </source>
</reference>
<dbReference type="EMBL" id="ML119766">
    <property type="protein sequence ID" value="RPA75322.1"/>
    <property type="molecule type" value="Genomic_DNA"/>
</dbReference>
<keyword evidence="3" id="KW-1185">Reference proteome</keyword>
<feature type="region of interest" description="Disordered" evidence="1">
    <location>
        <begin position="1"/>
        <end position="22"/>
    </location>
</feature>
<dbReference type="Proteomes" id="UP000275078">
    <property type="component" value="Unassembled WGS sequence"/>
</dbReference>